<reference evidence="2 3" key="1">
    <citation type="submission" date="2019-10" db="EMBL/GenBank/DDBJ databases">
        <title>Cognatihalovulum marinum gen. nov. sp. nov., a new member of the family Rhodobacteraceae isolated from deep seawater of the Northwest Indian Ocean.</title>
        <authorList>
            <person name="Ruan C."/>
            <person name="Wang J."/>
            <person name="Zheng X."/>
            <person name="Song L."/>
            <person name="Zhu Y."/>
            <person name="Huang Y."/>
            <person name="Lu Z."/>
            <person name="Du W."/>
            <person name="Huang L."/>
            <person name="Dai X."/>
        </authorList>
    </citation>
    <scope>NUCLEOTIDE SEQUENCE [LARGE SCALE GENOMIC DNA]</scope>
    <source>
        <strain evidence="2 3">2CG4</strain>
    </source>
</reference>
<dbReference type="AlphaFoldDB" id="A0A6L5YZS5"/>
<keyword evidence="3" id="KW-1185">Reference proteome</keyword>
<dbReference type="InterPro" id="IPR011009">
    <property type="entry name" value="Kinase-like_dom_sf"/>
</dbReference>
<dbReference type="GO" id="GO:0016740">
    <property type="term" value="F:transferase activity"/>
    <property type="evidence" value="ECO:0007669"/>
    <property type="project" value="UniProtKB-KW"/>
</dbReference>
<evidence type="ECO:0000313" key="3">
    <source>
        <dbReference type="Proteomes" id="UP000474957"/>
    </source>
</evidence>
<dbReference type="Gene3D" id="3.90.1200.10">
    <property type="match status" value="1"/>
</dbReference>
<dbReference type="Proteomes" id="UP000474957">
    <property type="component" value="Unassembled WGS sequence"/>
</dbReference>
<evidence type="ECO:0000259" key="1">
    <source>
        <dbReference type="Pfam" id="PF01636"/>
    </source>
</evidence>
<keyword evidence="2" id="KW-0808">Transferase</keyword>
<dbReference type="InterPro" id="IPR002575">
    <property type="entry name" value="Aminoglycoside_PTrfase"/>
</dbReference>
<proteinExistence type="predicted"/>
<dbReference type="Gene3D" id="3.30.200.20">
    <property type="entry name" value="Phosphorylase Kinase, domain 1"/>
    <property type="match status" value="1"/>
</dbReference>
<dbReference type="Pfam" id="PF01636">
    <property type="entry name" value="APH"/>
    <property type="match status" value="1"/>
</dbReference>
<evidence type="ECO:0000313" key="2">
    <source>
        <dbReference type="EMBL" id="MSU89234.1"/>
    </source>
</evidence>
<comment type="caution">
    <text evidence="2">The sequence shown here is derived from an EMBL/GenBank/DDBJ whole genome shotgun (WGS) entry which is preliminary data.</text>
</comment>
<gene>
    <name evidence="2" type="ORF">GE300_06320</name>
</gene>
<feature type="domain" description="Aminoglycoside phosphotransferase" evidence="1">
    <location>
        <begin position="30"/>
        <end position="264"/>
    </location>
</feature>
<organism evidence="2 3">
    <name type="scientific">Halovulum marinum</name>
    <dbReference type="NCBI Taxonomy" id="2662447"/>
    <lineage>
        <taxon>Bacteria</taxon>
        <taxon>Pseudomonadati</taxon>
        <taxon>Pseudomonadota</taxon>
        <taxon>Alphaproteobacteria</taxon>
        <taxon>Rhodobacterales</taxon>
        <taxon>Paracoccaceae</taxon>
        <taxon>Halovulum</taxon>
    </lineage>
</organism>
<protein>
    <submittedName>
        <fullName evidence="2">Phosphotransferase</fullName>
    </submittedName>
</protein>
<accession>A0A6L5YZS5</accession>
<name>A0A6L5YZS5_9RHOB</name>
<sequence length="337" mass="36863">MVQTELHQRAARLLTEIGLAAPEDIRAVVPLTGGVASDIARVDLPGRSVAVKFALPKLKVAADWHAPVHRNRAEYEWLRVAAQAAPGIAPKLYGRSEALHGFALEFIAGDDVWLWKAGLLEGRRDAGQAASVGDLLGRVHAASVTRGFDREPFANRDDFHALRLEPYLLYTAQAHPGQAERLTRLAADLYRAETVLVHGDVSPKNILFRDAGPILLDAECATMGDASFDLAFCLNHLAIKALHLPQTRADLLASVLRLWGAYRPHVTWEDAAALEARVCALLPALMLARVDGKSPVEYLDDAGRDRLRAISLTLLPAPPRSLSEFTEQFAHRLEDPS</sequence>
<dbReference type="EMBL" id="WIND01000003">
    <property type="protein sequence ID" value="MSU89234.1"/>
    <property type="molecule type" value="Genomic_DNA"/>
</dbReference>
<dbReference type="SUPFAM" id="SSF56112">
    <property type="entry name" value="Protein kinase-like (PK-like)"/>
    <property type="match status" value="1"/>
</dbReference>